<reference evidence="4" key="1">
    <citation type="journal article" date="2020" name="bioRxiv">
        <title>A rank-normalized archaeal taxonomy based on genome phylogeny resolves widespread incomplete and uneven classifications.</title>
        <authorList>
            <person name="Rinke C."/>
            <person name="Chuvochina M."/>
            <person name="Mussig A.J."/>
            <person name="Chaumeil P.-A."/>
            <person name="Waite D.W."/>
            <person name="Whitman W.B."/>
            <person name="Parks D.H."/>
            <person name="Hugenholtz P."/>
        </authorList>
    </citation>
    <scope>NUCLEOTIDE SEQUENCE [LARGE SCALE GENOMIC DNA]</scope>
</reference>
<dbReference type="InterPro" id="IPR008988">
    <property type="entry name" value="Transcriptional_repressor_C"/>
</dbReference>
<dbReference type="GO" id="GO:0046914">
    <property type="term" value="F:transition metal ion binding"/>
    <property type="evidence" value="ECO:0007669"/>
    <property type="project" value="InterPro"/>
</dbReference>
<dbReference type="PANTHER" id="PTHR42954:SF2">
    <property type="entry name" value="FE(2+) TRANSPORT PROTEIN A"/>
    <property type="match status" value="1"/>
</dbReference>
<comment type="caution">
    <text evidence="3">The sequence shown here is derived from an EMBL/GenBank/DDBJ whole genome shotgun (WGS) entry which is preliminary data.</text>
</comment>
<protein>
    <submittedName>
        <fullName evidence="3">Ferrous iron transport protein A</fullName>
    </submittedName>
</protein>
<dbReference type="InterPro" id="IPR038157">
    <property type="entry name" value="FeoA_core_dom"/>
</dbReference>
<dbReference type="SMART" id="SM00899">
    <property type="entry name" value="FeoA"/>
    <property type="match status" value="1"/>
</dbReference>
<evidence type="ECO:0000256" key="1">
    <source>
        <dbReference type="ARBA" id="ARBA00023004"/>
    </source>
</evidence>
<dbReference type="InterPro" id="IPR052713">
    <property type="entry name" value="FeoA"/>
</dbReference>
<name>A0A7J4MTX5_METTF</name>
<dbReference type="Proteomes" id="UP000538031">
    <property type="component" value="Unassembled WGS sequence"/>
</dbReference>
<organism evidence="3 4">
    <name type="scientific">Methanothermobacter thermautotrophicus</name>
    <name type="common">Methanobacterium thermoformicicum</name>
    <dbReference type="NCBI Taxonomy" id="145262"/>
    <lineage>
        <taxon>Archaea</taxon>
        <taxon>Methanobacteriati</taxon>
        <taxon>Methanobacteriota</taxon>
        <taxon>Methanomada group</taxon>
        <taxon>Methanobacteria</taxon>
        <taxon>Methanobacteriales</taxon>
        <taxon>Methanobacteriaceae</taxon>
        <taxon>Methanothermobacter</taxon>
    </lineage>
</organism>
<dbReference type="Pfam" id="PF04023">
    <property type="entry name" value="FeoA"/>
    <property type="match status" value="1"/>
</dbReference>
<dbReference type="PANTHER" id="PTHR42954">
    <property type="entry name" value="FE(2+) TRANSPORT PROTEIN A"/>
    <property type="match status" value="1"/>
</dbReference>
<dbReference type="Gene3D" id="2.30.30.90">
    <property type="match status" value="1"/>
</dbReference>
<evidence type="ECO:0000313" key="4">
    <source>
        <dbReference type="Proteomes" id="UP000538031"/>
    </source>
</evidence>
<dbReference type="InterPro" id="IPR007167">
    <property type="entry name" value="Fe-transptr_FeoA-like"/>
</dbReference>
<evidence type="ECO:0000313" key="3">
    <source>
        <dbReference type="EMBL" id="HIH64026.1"/>
    </source>
</evidence>
<gene>
    <name evidence="3" type="ORF">HA285_00210</name>
</gene>
<dbReference type="RefSeq" id="WP_048175904.1">
    <property type="nucleotide sequence ID" value="NZ_CP064337.1"/>
</dbReference>
<keyword evidence="1" id="KW-0408">Iron</keyword>
<evidence type="ECO:0000259" key="2">
    <source>
        <dbReference type="SMART" id="SM00899"/>
    </source>
</evidence>
<accession>A0A7J4MTX5</accession>
<dbReference type="EMBL" id="DUHT01000002">
    <property type="protein sequence ID" value="HIH64026.1"/>
    <property type="molecule type" value="Genomic_DNA"/>
</dbReference>
<proteinExistence type="predicted"/>
<dbReference type="SUPFAM" id="SSF50037">
    <property type="entry name" value="C-terminal domain of transcriptional repressors"/>
    <property type="match status" value="1"/>
</dbReference>
<sequence>METTLDRIKEGTTVTVTSVNLPGNIRQRLTVMGILRGSRVTVENSAPLGDPLKVRVKGHPFSIRKGEASRIGVRD</sequence>
<dbReference type="AlphaFoldDB" id="A0A7J4MTX5"/>
<dbReference type="GeneID" id="24854477"/>
<feature type="domain" description="Ferrous iron transporter FeoA-like" evidence="2">
    <location>
        <begin position="3"/>
        <end position="75"/>
    </location>
</feature>